<organism evidence="2 3">
    <name type="scientific">Streptomyces subrutilus</name>
    <dbReference type="NCBI Taxonomy" id="36818"/>
    <lineage>
        <taxon>Bacteria</taxon>
        <taxon>Bacillati</taxon>
        <taxon>Actinomycetota</taxon>
        <taxon>Actinomycetes</taxon>
        <taxon>Kitasatosporales</taxon>
        <taxon>Streptomycetaceae</taxon>
        <taxon>Streptomyces</taxon>
    </lineage>
</organism>
<dbReference type="InterPro" id="IPR039365">
    <property type="entry name" value="IS701-like"/>
</dbReference>
<dbReference type="PANTHER" id="PTHR33627:SF1">
    <property type="entry name" value="TRANSPOSASE"/>
    <property type="match status" value="1"/>
</dbReference>
<dbReference type="PANTHER" id="PTHR33627">
    <property type="entry name" value="TRANSPOSASE"/>
    <property type="match status" value="1"/>
</dbReference>
<evidence type="ECO:0000259" key="1">
    <source>
        <dbReference type="Pfam" id="PF13546"/>
    </source>
</evidence>
<keyword evidence="3" id="KW-1185">Reference proteome</keyword>
<proteinExistence type="predicted"/>
<evidence type="ECO:0000313" key="2">
    <source>
        <dbReference type="EMBL" id="OEJ32344.1"/>
    </source>
</evidence>
<name>A0A1E5PS17_9ACTN</name>
<dbReference type="Pfam" id="PF13546">
    <property type="entry name" value="DDE_5"/>
    <property type="match status" value="1"/>
</dbReference>
<evidence type="ECO:0000313" key="3">
    <source>
        <dbReference type="Proteomes" id="UP000095705"/>
    </source>
</evidence>
<dbReference type="EMBL" id="MEHK01000001">
    <property type="protein sequence ID" value="OEJ32344.1"/>
    <property type="molecule type" value="Genomic_DNA"/>
</dbReference>
<dbReference type="RefSeq" id="WP_069920620.1">
    <property type="nucleotide sequence ID" value="NZ_MEHK01000001.1"/>
</dbReference>
<comment type="caution">
    <text evidence="2">The sequence shown here is derived from an EMBL/GenBank/DDBJ whole genome shotgun (WGS) entry which is preliminary data.</text>
</comment>
<dbReference type="AlphaFoldDB" id="A0A1E5PS17"/>
<dbReference type="InterPro" id="IPR038721">
    <property type="entry name" value="IS701-like_DDE_dom"/>
</dbReference>
<sequence length="388" mass="42369">MGMHLVWEEESSHRVPDSTLGELCAEIFAPLSRSDQRSKGEMYLRGLLSAGGRKSMRNIAACVGDRAAEQSLHHFISSSTWDWDPVRAALSRYLERSLRPRAWVAHPVIIPKAGRHSVGVGRRFVPSLGQVVNSQEVYGIWAANEETSGPVNWRLALSDDWRDGPRLGHPRLPESSLAETPLECVAGAASEAQAWAGGMRRPVVLDLPDSDPAAIARRFGAAGLPFVAGVRGPARVTPTASALSGHEIREMPAHQLLRMVRTLRRPVTWTDPVTMGTRTSTVAAVPVRLPGTHRNLLLLGEWSGPEGWPQQCWLTDLTDVPWGALLRLAKLAHRVATDFSEISLDVGMVDFEGRSFGGWHRHTTLASAAHAVHALATGYRPQLVARPA</sequence>
<dbReference type="Proteomes" id="UP000095705">
    <property type="component" value="Unassembled WGS sequence"/>
</dbReference>
<gene>
    <name evidence="2" type="ORF">BGK67_14270</name>
</gene>
<protein>
    <recommendedName>
        <fullName evidence="1">Transposase IS701-like DDE domain-containing protein</fullName>
    </recommendedName>
</protein>
<feature type="domain" description="Transposase IS701-like DDE" evidence="1">
    <location>
        <begin position="28"/>
        <end position="282"/>
    </location>
</feature>
<accession>A0A1E5PS17</accession>
<dbReference type="STRING" id="36818.BGK67_14270"/>
<reference evidence="2 3" key="1">
    <citation type="submission" date="2016-08" db="EMBL/GenBank/DDBJ databases">
        <title>The complete genome of Streptomyces subrutilus 10-1-1.</title>
        <authorList>
            <person name="Chen X."/>
        </authorList>
    </citation>
    <scope>NUCLEOTIDE SEQUENCE [LARGE SCALE GENOMIC DNA]</scope>
    <source>
        <strain evidence="2 3">10-1-1</strain>
    </source>
</reference>